<evidence type="ECO:0000313" key="8">
    <source>
        <dbReference type="Proteomes" id="UP001157069"/>
    </source>
</evidence>
<dbReference type="Proteomes" id="UP001157069">
    <property type="component" value="Unassembled WGS sequence"/>
</dbReference>
<dbReference type="Pfam" id="PF00171">
    <property type="entry name" value="Aldedh"/>
    <property type="match status" value="1"/>
</dbReference>
<evidence type="ECO:0000313" key="7">
    <source>
        <dbReference type="EMBL" id="GMA91712.1"/>
    </source>
</evidence>
<dbReference type="EMBL" id="BSVA01000001">
    <property type="protein sequence ID" value="GMA91712.1"/>
    <property type="molecule type" value="Genomic_DNA"/>
</dbReference>
<keyword evidence="2 5" id="KW-0560">Oxidoreductase</keyword>
<sequence>MPGQLLPRTLADELTTELAGRAATPVSVIAPFTGEVLYELPQASVAEVADAARRARDAQRAWWAAGDAHRRAVLLKAHDLFLERRELLLDAVQSETGKTRGQAFEEVFNSAAATRYAALSSRRVLRTVGRRAGIPLVMRTRVRRTPKGVVGVITPWNYPLSLTLMDIAPALATGNGILQKADDQGALSVLLARRAFLDAGLPPELWQVVTGPGAEIGSAVVDEADYICFTGSTATGRTVAERAAGRLIGASMELGGKNPLIVLDDVNPEKAAADAAYGCFSAAGQLCVSIERVYVERAIADRFVPAFAERVRNLSLGVDFDYTADVGSLATKTQLERVTAHLDDAVAKGATVLAGGAARPDIGPFVLEPTLLTDVTDDMQCFAGETFGPLVAVTVVENADAAVAAANASEFGLNASVMSASRRRAREVAARLRAGSVNINEGYRATFGSIDAPMGGVKHSGVGRRNGLDGLLRFTEATTVAEATGLLQLPRTGPEFAKLVGIMVVTLKSLKAIRRR</sequence>
<dbReference type="InterPro" id="IPR015590">
    <property type="entry name" value="Aldehyde_DH_dom"/>
</dbReference>
<evidence type="ECO:0000256" key="5">
    <source>
        <dbReference type="RuleBase" id="RU003345"/>
    </source>
</evidence>
<dbReference type="PANTHER" id="PTHR42986:SF1">
    <property type="entry name" value="BENZALDEHYDE DEHYDROGENASE YFMT"/>
    <property type="match status" value="1"/>
</dbReference>
<evidence type="ECO:0000259" key="6">
    <source>
        <dbReference type="Pfam" id="PF00171"/>
    </source>
</evidence>
<keyword evidence="8" id="KW-1185">Reference proteome</keyword>
<dbReference type="Gene3D" id="3.40.309.10">
    <property type="entry name" value="Aldehyde Dehydrogenase, Chain A, domain 2"/>
    <property type="match status" value="1"/>
</dbReference>
<dbReference type="Gene3D" id="3.40.605.10">
    <property type="entry name" value="Aldehyde Dehydrogenase, Chain A, domain 1"/>
    <property type="match status" value="1"/>
</dbReference>
<dbReference type="InterPro" id="IPR016163">
    <property type="entry name" value="Ald_DH_C"/>
</dbReference>
<evidence type="ECO:0000256" key="3">
    <source>
        <dbReference type="ARBA" id="ARBA00023027"/>
    </source>
</evidence>
<dbReference type="PANTHER" id="PTHR42986">
    <property type="entry name" value="BENZALDEHYDE DEHYDROGENASE YFMT"/>
    <property type="match status" value="1"/>
</dbReference>
<dbReference type="NCBIfam" id="NF006916">
    <property type="entry name" value="PRK09407.1"/>
    <property type="match status" value="1"/>
</dbReference>
<dbReference type="InterPro" id="IPR029510">
    <property type="entry name" value="Ald_DH_CS_GLU"/>
</dbReference>
<keyword evidence="3" id="KW-0520">NAD</keyword>
<evidence type="ECO:0000256" key="2">
    <source>
        <dbReference type="ARBA" id="ARBA00023002"/>
    </source>
</evidence>
<dbReference type="InterPro" id="IPR016162">
    <property type="entry name" value="Ald_DH_N"/>
</dbReference>
<feature type="domain" description="Aldehyde dehydrogenase" evidence="6">
    <location>
        <begin position="24"/>
        <end position="480"/>
    </location>
</feature>
<protein>
    <submittedName>
        <fullName evidence="7">Succinic semialdehyde dehydrogenase</fullName>
    </submittedName>
</protein>
<evidence type="ECO:0000256" key="1">
    <source>
        <dbReference type="ARBA" id="ARBA00009986"/>
    </source>
</evidence>
<proteinExistence type="inferred from homology"/>
<accession>A0ABQ6JYD4</accession>
<dbReference type="SUPFAM" id="SSF53720">
    <property type="entry name" value="ALDH-like"/>
    <property type="match status" value="1"/>
</dbReference>
<dbReference type="RefSeq" id="WP_284300176.1">
    <property type="nucleotide sequence ID" value="NZ_BSVA01000001.1"/>
</dbReference>
<name>A0ABQ6JYD4_9MICO</name>
<comment type="similarity">
    <text evidence="1 5">Belongs to the aldehyde dehydrogenase family.</text>
</comment>
<gene>
    <name evidence="7" type="primary">gabD</name>
    <name evidence="7" type="ORF">GCM10025869_22410</name>
</gene>
<comment type="caution">
    <text evidence="7">The sequence shown here is derived from an EMBL/GenBank/DDBJ whole genome shotgun (WGS) entry which is preliminary data.</text>
</comment>
<reference evidence="8" key="1">
    <citation type="journal article" date="2019" name="Int. J. Syst. Evol. Microbiol.">
        <title>The Global Catalogue of Microorganisms (GCM) 10K type strain sequencing project: providing services to taxonomists for standard genome sequencing and annotation.</title>
        <authorList>
            <consortium name="The Broad Institute Genomics Platform"/>
            <consortium name="The Broad Institute Genome Sequencing Center for Infectious Disease"/>
            <person name="Wu L."/>
            <person name="Ma J."/>
        </authorList>
    </citation>
    <scope>NUCLEOTIDE SEQUENCE [LARGE SCALE GENOMIC DNA]</scope>
    <source>
        <strain evidence="8">NBRC 108755</strain>
    </source>
</reference>
<feature type="active site" evidence="4">
    <location>
        <position position="253"/>
    </location>
</feature>
<dbReference type="PROSITE" id="PS00687">
    <property type="entry name" value="ALDEHYDE_DEHYDR_GLU"/>
    <property type="match status" value="1"/>
</dbReference>
<organism evidence="7 8">
    <name type="scientific">Homoserinibacter gongjuensis</name>
    <dbReference type="NCBI Taxonomy" id="1162968"/>
    <lineage>
        <taxon>Bacteria</taxon>
        <taxon>Bacillati</taxon>
        <taxon>Actinomycetota</taxon>
        <taxon>Actinomycetes</taxon>
        <taxon>Micrococcales</taxon>
        <taxon>Microbacteriaceae</taxon>
        <taxon>Homoserinibacter</taxon>
    </lineage>
</organism>
<evidence type="ECO:0000256" key="4">
    <source>
        <dbReference type="PROSITE-ProRule" id="PRU10007"/>
    </source>
</evidence>
<dbReference type="InterPro" id="IPR016161">
    <property type="entry name" value="Ald_DH/histidinol_DH"/>
</dbReference>